<comment type="caution">
    <text evidence="1">The sequence shown here is derived from an EMBL/GenBank/DDBJ whole genome shotgun (WGS) entry which is preliminary data.</text>
</comment>
<gene>
    <name evidence="1" type="ORF">GGX14DRAFT_392255</name>
</gene>
<dbReference type="AlphaFoldDB" id="A0AAD6VNF1"/>
<evidence type="ECO:0000313" key="1">
    <source>
        <dbReference type="EMBL" id="KAJ7214988.1"/>
    </source>
</evidence>
<keyword evidence="2" id="KW-1185">Reference proteome</keyword>
<proteinExistence type="predicted"/>
<dbReference type="Proteomes" id="UP001219525">
    <property type="component" value="Unassembled WGS sequence"/>
</dbReference>
<accession>A0AAD6VNF1</accession>
<evidence type="ECO:0000313" key="2">
    <source>
        <dbReference type="Proteomes" id="UP001219525"/>
    </source>
</evidence>
<reference evidence="1" key="1">
    <citation type="submission" date="2023-03" db="EMBL/GenBank/DDBJ databases">
        <title>Massive genome expansion in bonnet fungi (Mycena s.s.) driven by repeated elements and novel gene families across ecological guilds.</title>
        <authorList>
            <consortium name="Lawrence Berkeley National Laboratory"/>
            <person name="Harder C.B."/>
            <person name="Miyauchi S."/>
            <person name="Viragh M."/>
            <person name="Kuo A."/>
            <person name="Thoen E."/>
            <person name="Andreopoulos B."/>
            <person name="Lu D."/>
            <person name="Skrede I."/>
            <person name="Drula E."/>
            <person name="Henrissat B."/>
            <person name="Morin E."/>
            <person name="Kohler A."/>
            <person name="Barry K."/>
            <person name="LaButti K."/>
            <person name="Morin E."/>
            <person name="Salamov A."/>
            <person name="Lipzen A."/>
            <person name="Mereny Z."/>
            <person name="Hegedus B."/>
            <person name="Baldrian P."/>
            <person name="Stursova M."/>
            <person name="Weitz H."/>
            <person name="Taylor A."/>
            <person name="Grigoriev I.V."/>
            <person name="Nagy L.G."/>
            <person name="Martin F."/>
            <person name="Kauserud H."/>
        </authorList>
    </citation>
    <scope>NUCLEOTIDE SEQUENCE</scope>
    <source>
        <strain evidence="1">9144</strain>
    </source>
</reference>
<protein>
    <submittedName>
        <fullName evidence="1">Uncharacterized protein</fullName>
    </submittedName>
</protein>
<dbReference type="EMBL" id="JARJCW010000018">
    <property type="protein sequence ID" value="KAJ7214988.1"/>
    <property type="molecule type" value="Genomic_DNA"/>
</dbReference>
<sequence>MQRYPVSFKPMVEPKTNASISPSSEPLYTSPPVYYRVYARDGAIPVKTSFDPSDPHVGRILASSVPPPHNADTLKRFFLRAEQFSDPKNSRISLYLMSSSQAPLKPQSTLILVGPAPYHGATPETAFALAFTEELTSEEAAALPVIKVPCNSSVGPYLWNTEATVYYHLYTQNGEDRCIARVEGKRIYAAAAFYQDISAAKETANNRYIALFGDAAVGSKEDRPIVLVQPEWREGLFNRRAKVISYSQYRRGARIVYTDGIPKQQNSWFGAPYITYECVEKGMRTHYPAVWVKRIWITSSSIGLI</sequence>
<organism evidence="1 2">
    <name type="scientific">Mycena pura</name>
    <dbReference type="NCBI Taxonomy" id="153505"/>
    <lineage>
        <taxon>Eukaryota</taxon>
        <taxon>Fungi</taxon>
        <taxon>Dikarya</taxon>
        <taxon>Basidiomycota</taxon>
        <taxon>Agaricomycotina</taxon>
        <taxon>Agaricomycetes</taxon>
        <taxon>Agaricomycetidae</taxon>
        <taxon>Agaricales</taxon>
        <taxon>Marasmiineae</taxon>
        <taxon>Mycenaceae</taxon>
        <taxon>Mycena</taxon>
    </lineage>
</organism>
<name>A0AAD6VNF1_9AGAR</name>